<name>A0ABQ8BJW8_BRANA</name>
<gene>
    <name evidence="1" type="ORF">HID58_044572</name>
</gene>
<accession>A0ABQ8BJW8</accession>
<proteinExistence type="predicted"/>
<protein>
    <submittedName>
        <fullName evidence="1">Uncharacterized protein</fullName>
    </submittedName>
</protein>
<keyword evidence="2" id="KW-1185">Reference proteome</keyword>
<sequence length="156" mass="17438">FTFIIKPETATTPLSSCAQICPPLITCYVCKPYSLRILRKTHESVNFLLSSFDLTLFKMSKIFPLVLRSTGAVNFALMMSQTEGGCPVNFNTITDLFLQVLEINLVTFPKVADAILANEMFSHYDWPRVAQLCEKAGLFIQALKVGALFLAFFLAK</sequence>
<reference evidence="1 2" key="1">
    <citation type="submission" date="2021-05" db="EMBL/GenBank/DDBJ databases">
        <title>Genome Assembly of Synthetic Allotetraploid Brassica napus Reveals Homoeologous Exchanges between Subgenomes.</title>
        <authorList>
            <person name="Davis J.T."/>
        </authorList>
    </citation>
    <scope>NUCLEOTIDE SEQUENCE [LARGE SCALE GENOMIC DNA]</scope>
    <source>
        <strain evidence="2">cv. Da-Ae</strain>
        <tissue evidence="1">Seedling</tissue>
    </source>
</reference>
<organism evidence="1 2">
    <name type="scientific">Brassica napus</name>
    <name type="common">Rape</name>
    <dbReference type="NCBI Taxonomy" id="3708"/>
    <lineage>
        <taxon>Eukaryota</taxon>
        <taxon>Viridiplantae</taxon>
        <taxon>Streptophyta</taxon>
        <taxon>Embryophyta</taxon>
        <taxon>Tracheophyta</taxon>
        <taxon>Spermatophyta</taxon>
        <taxon>Magnoliopsida</taxon>
        <taxon>eudicotyledons</taxon>
        <taxon>Gunneridae</taxon>
        <taxon>Pentapetalae</taxon>
        <taxon>rosids</taxon>
        <taxon>malvids</taxon>
        <taxon>Brassicales</taxon>
        <taxon>Brassicaceae</taxon>
        <taxon>Brassiceae</taxon>
        <taxon>Brassica</taxon>
    </lineage>
</organism>
<evidence type="ECO:0000313" key="2">
    <source>
        <dbReference type="Proteomes" id="UP000824890"/>
    </source>
</evidence>
<evidence type="ECO:0000313" key="1">
    <source>
        <dbReference type="EMBL" id="KAH0905069.1"/>
    </source>
</evidence>
<feature type="non-terminal residue" evidence="1">
    <location>
        <position position="1"/>
    </location>
</feature>
<dbReference type="Proteomes" id="UP000824890">
    <property type="component" value="Unassembled WGS sequence"/>
</dbReference>
<dbReference type="EMBL" id="JAGKQM010000011">
    <property type="protein sequence ID" value="KAH0905069.1"/>
    <property type="molecule type" value="Genomic_DNA"/>
</dbReference>
<dbReference type="PANTHER" id="PTHR10292">
    <property type="entry name" value="CLATHRIN HEAVY CHAIN RELATED"/>
    <property type="match status" value="1"/>
</dbReference>
<comment type="caution">
    <text evidence="1">The sequence shown here is derived from an EMBL/GenBank/DDBJ whole genome shotgun (WGS) entry which is preliminary data.</text>
</comment>
<dbReference type="PANTHER" id="PTHR10292:SF34">
    <property type="entry name" value="CLATHRIN HEAVY CHAIN 1-RELATED"/>
    <property type="match status" value="1"/>
</dbReference>